<evidence type="ECO:0000313" key="2">
    <source>
        <dbReference type="Proteomes" id="UP001592582"/>
    </source>
</evidence>
<dbReference type="PANTHER" id="PTHR30204:SF97">
    <property type="entry name" value="MERR FAMILY REGULATORY PROTEIN"/>
    <property type="match status" value="1"/>
</dbReference>
<dbReference type="InterPro" id="IPR009061">
    <property type="entry name" value="DNA-bd_dom_put_sf"/>
</dbReference>
<protein>
    <submittedName>
        <fullName evidence="1">MerR family transcriptional regulator</fullName>
    </submittedName>
</protein>
<dbReference type="SUPFAM" id="SSF46955">
    <property type="entry name" value="Putative DNA-binding domain"/>
    <property type="match status" value="1"/>
</dbReference>
<dbReference type="EMBL" id="JBHEZX010000004">
    <property type="protein sequence ID" value="MFC1409665.1"/>
    <property type="molecule type" value="Genomic_DNA"/>
</dbReference>
<evidence type="ECO:0000313" key="1">
    <source>
        <dbReference type="EMBL" id="MFC1409665.1"/>
    </source>
</evidence>
<proteinExistence type="predicted"/>
<dbReference type="Gene3D" id="3.20.80.10">
    <property type="entry name" value="Regulatory factor, effector binding domain"/>
    <property type="match status" value="1"/>
</dbReference>
<dbReference type="PROSITE" id="PS50937">
    <property type="entry name" value="HTH_MERR_2"/>
    <property type="match status" value="1"/>
</dbReference>
<comment type="caution">
    <text evidence="1">The sequence shown here is derived from an EMBL/GenBank/DDBJ whole genome shotgun (WGS) entry which is preliminary data.</text>
</comment>
<dbReference type="Gene3D" id="1.10.1660.10">
    <property type="match status" value="1"/>
</dbReference>
<organism evidence="1 2">
    <name type="scientific">Streptacidiphilus alkalitolerans</name>
    <dbReference type="NCBI Taxonomy" id="3342712"/>
    <lineage>
        <taxon>Bacteria</taxon>
        <taxon>Bacillati</taxon>
        <taxon>Actinomycetota</taxon>
        <taxon>Actinomycetes</taxon>
        <taxon>Kitasatosporales</taxon>
        <taxon>Streptomycetaceae</taxon>
        <taxon>Streptacidiphilus</taxon>
    </lineage>
</organism>
<dbReference type="InterPro" id="IPR000551">
    <property type="entry name" value="MerR-type_HTH_dom"/>
</dbReference>
<keyword evidence="2" id="KW-1185">Reference proteome</keyword>
<dbReference type="InterPro" id="IPR010499">
    <property type="entry name" value="AraC_E-bd"/>
</dbReference>
<dbReference type="PANTHER" id="PTHR30204">
    <property type="entry name" value="REDOX-CYCLING DRUG-SENSING TRANSCRIPTIONAL ACTIVATOR SOXR"/>
    <property type="match status" value="1"/>
</dbReference>
<dbReference type="InterPro" id="IPR011256">
    <property type="entry name" value="Reg_factor_effector_dom_sf"/>
</dbReference>
<accession>A0ABV6V7G2</accession>
<gene>
    <name evidence="1" type="ORF">ACEZDG_10265</name>
</gene>
<dbReference type="Proteomes" id="UP001592582">
    <property type="component" value="Unassembled WGS sequence"/>
</dbReference>
<name>A0ABV6V7G2_9ACTN</name>
<dbReference type="SUPFAM" id="SSF55136">
    <property type="entry name" value="Probable bacterial effector-binding domain"/>
    <property type="match status" value="1"/>
</dbReference>
<dbReference type="SMART" id="SM00422">
    <property type="entry name" value="HTH_MERR"/>
    <property type="match status" value="1"/>
</dbReference>
<sequence>MQPTPPPRTEDPLLSIGVFARRSRLSHKALRLYDRQGLLVPADVDPASGYRRYRESQLATARLIVQLRRLDMPLAAVAAVAAAPATEAAALVRAYWDGVEREFAGRRWLALHLSAQLSGSPSEAGDSKMFTIEVRDVPAQQVLTEQRHVTAADLPRFIGEAMGRLIAAAEPFGGMAGPGLAIYHGEVNEDSDGPVEICIPVAVPPGADTTRVALREEPAHREAYTRISKAQVAFPQILSAYDAVSHWLTAEGNRASDSPREVYFADWDAAGPEDPVCDIAFPIGE</sequence>
<dbReference type="InterPro" id="IPR047057">
    <property type="entry name" value="MerR_fam"/>
</dbReference>
<dbReference type="SMART" id="SM00871">
    <property type="entry name" value="AraC_E_bind"/>
    <property type="match status" value="1"/>
</dbReference>
<dbReference type="PROSITE" id="PS00552">
    <property type="entry name" value="HTH_MERR_1"/>
    <property type="match status" value="1"/>
</dbReference>
<dbReference type="Pfam" id="PF13411">
    <property type="entry name" value="MerR_1"/>
    <property type="match status" value="1"/>
</dbReference>
<reference evidence="1 2" key="1">
    <citation type="submission" date="2024-09" db="EMBL/GenBank/DDBJ databases">
        <authorList>
            <person name="Lee S.D."/>
        </authorList>
    </citation>
    <scope>NUCLEOTIDE SEQUENCE [LARGE SCALE GENOMIC DNA]</scope>
    <source>
        <strain evidence="1 2">N1-1</strain>
    </source>
</reference>